<feature type="region of interest" description="Disordered" evidence="1">
    <location>
        <begin position="1"/>
        <end position="101"/>
    </location>
</feature>
<evidence type="ECO:0000256" key="1">
    <source>
        <dbReference type="SAM" id="MobiDB-lite"/>
    </source>
</evidence>
<organism evidence="2">
    <name type="scientific">Arion vulgaris</name>
    <dbReference type="NCBI Taxonomy" id="1028688"/>
    <lineage>
        <taxon>Eukaryota</taxon>
        <taxon>Metazoa</taxon>
        <taxon>Spiralia</taxon>
        <taxon>Lophotrochozoa</taxon>
        <taxon>Mollusca</taxon>
        <taxon>Gastropoda</taxon>
        <taxon>Heterobranchia</taxon>
        <taxon>Euthyneura</taxon>
        <taxon>Panpulmonata</taxon>
        <taxon>Eupulmonata</taxon>
        <taxon>Stylommatophora</taxon>
        <taxon>Helicina</taxon>
        <taxon>Arionoidea</taxon>
        <taxon>Arionidae</taxon>
        <taxon>Arion</taxon>
    </lineage>
</organism>
<feature type="non-terminal residue" evidence="2">
    <location>
        <position position="1"/>
    </location>
</feature>
<protein>
    <submittedName>
        <fullName evidence="2">Uncharacterized protein</fullName>
    </submittedName>
</protein>
<dbReference type="AlphaFoldDB" id="A0A0B7A0Z5"/>
<dbReference type="EMBL" id="HACG01027623">
    <property type="protein sequence ID" value="CEK74488.1"/>
    <property type="molecule type" value="Transcribed_RNA"/>
</dbReference>
<sequence length="116" mass="13038">DDNQISIGDISPRKNAERLGSNLNNLPALHKRGHPKKPDAHETIESEKLSHEDSELEGETKKKQTRRGQTELAQKLNNDPHHSGDVHTLQDCGKISDDRQQKSCSSLIYEDHLLKG</sequence>
<accession>A0A0B7A0Z5</accession>
<proteinExistence type="predicted"/>
<feature type="compositionally biased region" description="Basic and acidic residues" evidence="1">
    <location>
        <begin position="36"/>
        <end position="62"/>
    </location>
</feature>
<gene>
    <name evidence="2" type="primary">ORF91280</name>
</gene>
<reference evidence="2" key="1">
    <citation type="submission" date="2014-12" db="EMBL/GenBank/DDBJ databases">
        <title>Insight into the proteome of Arion vulgaris.</title>
        <authorList>
            <person name="Aradska J."/>
            <person name="Bulat T."/>
            <person name="Smidak R."/>
            <person name="Sarate P."/>
            <person name="Gangsoo J."/>
            <person name="Sialana F."/>
            <person name="Bilban M."/>
            <person name="Lubec G."/>
        </authorList>
    </citation>
    <scope>NUCLEOTIDE SEQUENCE</scope>
    <source>
        <tissue evidence="2">Skin</tissue>
    </source>
</reference>
<feature type="non-terminal residue" evidence="2">
    <location>
        <position position="116"/>
    </location>
</feature>
<name>A0A0B7A0Z5_9EUPU</name>
<evidence type="ECO:0000313" key="2">
    <source>
        <dbReference type="EMBL" id="CEK74488.1"/>
    </source>
</evidence>